<comment type="caution">
    <text evidence="3">The sequence shown here is derived from an EMBL/GenBank/DDBJ whole genome shotgun (WGS) entry which is preliminary data.</text>
</comment>
<dbReference type="GO" id="GO:0051082">
    <property type="term" value="F:unfolded protein binding"/>
    <property type="evidence" value="ECO:0007669"/>
    <property type="project" value="InterPro"/>
</dbReference>
<dbReference type="GO" id="GO:0042128">
    <property type="term" value="P:nitrate assimilation"/>
    <property type="evidence" value="ECO:0007669"/>
    <property type="project" value="UniProtKB-KW"/>
</dbReference>
<dbReference type="PANTHER" id="PTHR43680">
    <property type="entry name" value="NITRATE REDUCTASE MOLYBDENUM COFACTOR ASSEMBLY CHAPERONE"/>
    <property type="match status" value="1"/>
</dbReference>
<evidence type="ECO:0000313" key="4">
    <source>
        <dbReference type="Proteomes" id="UP000588112"/>
    </source>
</evidence>
<dbReference type="GO" id="GO:0051131">
    <property type="term" value="P:chaperone-mediated protein complex assembly"/>
    <property type="evidence" value="ECO:0007669"/>
    <property type="project" value="InterPro"/>
</dbReference>
<feature type="compositionally biased region" description="Basic and acidic residues" evidence="2">
    <location>
        <begin position="18"/>
        <end position="28"/>
    </location>
</feature>
<dbReference type="RefSeq" id="WP_239139129.1">
    <property type="nucleotide sequence ID" value="NZ_BOOS01000010.1"/>
</dbReference>
<sequence>MTGPAAAEPDGRARRRDGHTETVPDGHADGANARVFRLASVLLPYPDRELFDGLAELEDAVRGVPRGARTRLGRFLDWLRATPPLEAARHYVETFDLERRRSLYLSYFRHGDTRRRGAALIAYKAAYRAAGFSPPDDELPDYLPMLLEFAAVSPRGEALLRRRRADLEPLRRALAETGTPYADVVEAVCGRLPRLRRREAEAARAMADGPPFEEVGLEPFAPPEYLDPYPRGEARP</sequence>
<feature type="region of interest" description="Disordered" evidence="2">
    <location>
        <begin position="205"/>
        <end position="236"/>
    </location>
</feature>
<dbReference type="Pfam" id="PF02613">
    <property type="entry name" value="Nitrate_red_del"/>
    <property type="match status" value="1"/>
</dbReference>
<dbReference type="GO" id="GO:0016530">
    <property type="term" value="F:metallochaperone activity"/>
    <property type="evidence" value="ECO:0007669"/>
    <property type="project" value="TreeGrafter"/>
</dbReference>
<protein>
    <submittedName>
        <fullName evidence="3">Nitrate reductase delta subunit</fullName>
    </submittedName>
</protein>
<feature type="region of interest" description="Disordered" evidence="2">
    <location>
        <begin position="1"/>
        <end position="28"/>
    </location>
</feature>
<proteinExistence type="predicted"/>
<dbReference type="PANTHER" id="PTHR43680:SF2">
    <property type="entry name" value="NITRATE REDUCTASE MOLYBDENUM COFACTOR ASSEMBLY CHAPERONE NARJ"/>
    <property type="match status" value="1"/>
</dbReference>
<dbReference type="SUPFAM" id="SSF89155">
    <property type="entry name" value="TorD-like"/>
    <property type="match status" value="1"/>
</dbReference>
<dbReference type="NCBIfam" id="TIGR00684">
    <property type="entry name" value="narJ"/>
    <property type="match status" value="1"/>
</dbReference>
<dbReference type="InterPro" id="IPR020945">
    <property type="entry name" value="DMSO/NO3_reduct_chaperone"/>
</dbReference>
<dbReference type="Gene3D" id="1.10.3480.10">
    <property type="entry name" value="TorD-like"/>
    <property type="match status" value="1"/>
</dbReference>
<organism evidence="3 4">
    <name type="scientific">Sphaerisporangium krabiense</name>
    <dbReference type="NCBI Taxonomy" id="763782"/>
    <lineage>
        <taxon>Bacteria</taxon>
        <taxon>Bacillati</taxon>
        <taxon>Actinomycetota</taxon>
        <taxon>Actinomycetes</taxon>
        <taxon>Streptosporangiales</taxon>
        <taxon>Streptosporangiaceae</taxon>
        <taxon>Sphaerisporangium</taxon>
    </lineage>
</organism>
<evidence type="ECO:0000313" key="3">
    <source>
        <dbReference type="EMBL" id="MBB5624705.1"/>
    </source>
</evidence>
<keyword evidence="1" id="KW-0534">Nitrate assimilation</keyword>
<dbReference type="EMBL" id="JACHBR010000001">
    <property type="protein sequence ID" value="MBB5624705.1"/>
    <property type="molecule type" value="Genomic_DNA"/>
</dbReference>
<dbReference type="Proteomes" id="UP000588112">
    <property type="component" value="Unassembled WGS sequence"/>
</dbReference>
<keyword evidence="4" id="KW-1185">Reference proteome</keyword>
<evidence type="ECO:0000256" key="1">
    <source>
        <dbReference type="ARBA" id="ARBA00023063"/>
    </source>
</evidence>
<dbReference type="InterPro" id="IPR036411">
    <property type="entry name" value="TorD-like_sf"/>
</dbReference>
<reference evidence="3 4" key="1">
    <citation type="submission" date="2020-08" db="EMBL/GenBank/DDBJ databases">
        <title>Sequencing the genomes of 1000 actinobacteria strains.</title>
        <authorList>
            <person name="Klenk H.-P."/>
        </authorList>
    </citation>
    <scope>NUCLEOTIDE SEQUENCE [LARGE SCALE GENOMIC DNA]</scope>
    <source>
        <strain evidence="3 4">DSM 45790</strain>
    </source>
</reference>
<gene>
    <name evidence="3" type="ORF">BJ981_000404</name>
</gene>
<evidence type="ECO:0000256" key="2">
    <source>
        <dbReference type="SAM" id="MobiDB-lite"/>
    </source>
</evidence>
<accession>A0A7W8Z032</accession>
<dbReference type="AlphaFoldDB" id="A0A7W8Z032"/>
<dbReference type="InterPro" id="IPR003765">
    <property type="entry name" value="NO3_reductase_chaperone_NarJ"/>
</dbReference>
<name>A0A7W8Z032_9ACTN</name>